<evidence type="ECO:0000256" key="2">
    <source>
        <dbReference type="SAM" id="SignalP"/>
    </source>
</evidence>
<name>A0A842ITK3_9FLAO</name>
<dbReference type="EMBL" id="JACLCP010000005">
    <property type="protein sequence ID" value="MBC2846360.1"/>
    <property type="molecule type" value="Genomic_DNA"/>
</dbReference>
<feature type="chain" id="PRO_5032967339" evidence="2">
    <location>
        <begin position="19"/>
        <end position="293"/>
    </location>
</feature>
<proteinExistence type="predicted"/>
<dbReference type="NCBIfam" id="TIGR01200">
    <property type="entry name" value="GLPGLI"/>
    <property type="match status" value="1"/>
</dbReference>
<accession>A0A842ITK3</accession>
<sequence>MRSLLLKSSFFIFLFLLANNLDTVELRNFNDDNTVQEFQGQATYISKSTMELGRWGARLSEEQKKQVKARLKNRLEKKYILTFNKEEALFYEDEKLDAMSGATDSWGKNFAPGKQYKNVKSNEQIQNQEFYGKQFLVKDNLQNIEWQLGKETKQIGNYTCFKATASIPTSDLTWYDFSWSRLQNPNTTEEESDSKSDETQEPSVDMTEVEAWYSPQIPVGHGPLEYWGLPGLILEVSAGNTTMLCTKVVINPEDKVEISAPEKGKIVSKQEYQETIVEKMKEFRNNRMGRRRG</sequence>
<organism evidence="3 4">
    <name type="scientific">Winogradskyella flava</name>
    <dbReference type="NCBI Taxonomy" id="1884876"/>
    <lineage>
        <taxon>Bacteria</taxon>
        <taxon>Pseudomonadati</taxon>
        <taxon>Bacteroidota</taxon>
        <taxon>Flavobacteriia</taxon>
        <taxon>Flavobacteriales</taxon>
        <taxon>Flavobacteriaceae</taxon>
        <taxon>Winogradskyella</taxon>
    </lineage>
</organism>
<keyword evidence="2" id="KW-0732">Signal</keyword>
<comment type="caution">
    <text evidence="3">The sequence shown here is derived from an EMBL/GenBank/DDBJ whole genome shotgun (WGS) entry which is preliminary data.</text>
</comment>
<gene>
    <name evidence="3" type="ORF">H7F21_14740</name>
</gene>
<evidence type="ECO:0000313" key="4">
    <source>
        <dbReference type="Proteomes" id="UP000533900"/>
    </source>
</evidence>
<feature type="region of interest" description="Disordered" evidence="1">
    <location>
        <begin position="184"/>
        <end position="205"/>
    </location>
</feature>
<evidence type="ECO:0000256" key="1">
    <source>
        <dbReference type="SAM" id="MobiDB-lite"/>
    </source>
</evidence>
<feature type="signal peptide" evidence="2">
    <location>
        <begin position="1"/>
        <end position="18"/>
    </location>
</feature>
<dbReference type="AlphaFoldDB" id="A0A842ITK3"/>
<dbReference type="Pfam" id="PF09697">
    <property type="entry name" value="Porph_ging"/>
    <property type="match status" value="1"/>
</dbReference>
<evidence type="ECO:0000313" key="3">
    <source>
        <dbReference type="EMBL" id="MBC2846360.1"/>
    </source>
</evidence>
<keyword evidence="4" id="KW-1185">Reference proteome</keyword>
<dbReference type="RefSeq" id="WP_185790074.1">
    <property type="nucleotide sequence ID" value="NZ_JACLCP010000005.1"/>
</dbReference>
<dbReference type="InterPro" id="IPR005901">
    <property type="entry name" value="GLPGLI"/>
</dbReference>
<reference evidence="3" key="1">
    <citation type="submission" date="2020-08" db="EMBL/GenBank/DDBJ databases">
        <title>Winogradskyella ouciana sp. nov., isolated from the hadal seawater of the Mariana Trench.</title>
        <authorList>
            <person name="He X."/>
        </authorList>
    </citation>
    <scope>NUCLEOTIDE SEQUENCE [LARGE SCALE GENOMIC DNA]</scope>
    <source>
        <strain evidence="3">KCTC 52348</strain>
    </source>
</reference>
<protein>
    <submittedName>
        <fullName evidence="3">GLPGLI family protein</fullName>
    </submittedName>
</protein>
<dbReference type="Proteomes" id="UP000533900">
    <property type="component" value="Unassembled WGS sequence"/>
</dbReference>